<dbReference type="GO" id="GO:0016787">
    <property type="term" value="F:hydrolase activity"/>
    <property type="evidence" value="ECO:0007669"/>
    <property type="project" value="UniProtKB-KW"/>
</dbReference>
<dbReference type="EMBL" id="QGNA01000004">
    <property type="protein sequence ID" value="PWS35928.1"/>
    <property type="molecule type" value="Genomic_DNA"/>
</dbReference>
<name>A0A317FEB5_9PROT</name>
<comment type="caution">
    <text evidence="3">The sequence shown here is derived from an EMBL/GenBank/DDBJ whole genome shotgun (WGS) entry which is preliminary data.</text>
</comment>
<dbReference type="InterPro" id="IPR029058">
    <property type="entry name" value="AB_hydrolase_fold"/>
</dbReference>
<feature type="domain" description="Alpha/beta hydrolase fold-3" evidence="2">
    <location>
        <begin position="76"/>
        <end position="281"/>
    </location>
</feature>
<evidence type="ECO:0000259" key="2">
    <source>
        <dbReference type="Pfam" id="PF07859"/>
    </source>
</evidence>
<evidence type="ECO:0000256" key="1">
    <source>
        <dbReference type="ARBA" id="ARBA00022801"/>
    </source>
</evidence>
<dbReference type="PANTHER" id="PTHR48081:SF8">
    <property type="entry name" value="ALPHA_BETA HYDROLASE FOLD-3 DOMAIN-CONTAINING PROTEIN-RELATED"/>
    <property type="match status" value="1"/>
</dbReference>
<dbReference type="AlphaFoldDB" id="A0A317FEB5"/>
<keyword evidence="4" id="KW-1185">Reference proteome</keyword>
<dbReference type="RefSeq" id="WP_109872294.1">
    <property type="nucleotide sequence ID" value="NZ_QGNA01000004.1"/>
</dbReference>
<dbReference type="PANTHER" id="PTHR48081">
    <property type="entry name" value="AB HYDROLASE SUPERFAMILY PROTEIN C4A8.06C"/>
    <property type="match status" value="1"/>
</dbReference>
<dbReference type="Gene3D" id="3.40.50.1820">
    <property type="entry name" value="alpha/beta hydrolase"/>
    <property type="match status" value="1"/>
</dbReference>
<dbReference type="InterPro" id="IPR013094">
    <property type="entry name" value="AB_hydrolase_3"/>
</dbReference>
<reference evidence="4" key="1">
    <citation type="submission" date="2018-05" db="EMBL/GenBank/DDBJ databases">
        <authorList>
            <person name="Du Z."/>
            <person name="Wang X."/>
        </authorList>
    </citation>
    <scope>NUCLEOTIDE SEQUENCE [LARGE SCALE GENOMIC DNA]</scope>
    <source>
        <strain evidence="4">CQN31</strain>
    </source>
</reference>
<sequence>MKAIHPDMRILQEAQKGAYGGTSIEEVRKAWSVYTSSLAAPRPPSLSVHDRLIAVPGHPVPVRVYRHAQPTGACAIYMHGGGFMKGDLDSSDPIAWGFCDQTGATVVSVDYRLTPEHPFPAAFDDCYGVLTWLSANAAELGADPARIALVGDSAGGQLAAAMCLAARDKGGPRIAAQVAIYMALGSSMDSGSYVENATGYGLTTQYCRDSLALLLPTPEHQGNPYARPWLAKSFADLPPAFVHSAELDPVRDDGRFYAAKLALAGVDVTYREARGMLHGFMRARFTGSAARAEYDAICEFLRQRV</sequence>
<dbReference type="InterPro" id="IPR050300">
    <property type="entry name" value="GDXG_lipolytic_enzyme"/>
</dbReference>
<dbReference type="OrthoDB" id="9806180at2"/>
<evidence type="ECO:0000313" key="4">
    <source>
        <dbReference type="Proteomes" id="UP000245765"/>
    </source>
</evidence>
<keyword evidence="1" id="KW-0378">Hydrolase</keyword>
<dbReference type="SUPFAM" id="SSF53474">
    <property type="entry name" value="alpha/beta-Hydrolases"/>
    <property type="match status" value="1"/>
</dbReference>
<dbReference type="Proteomes" id="UP000245765">
    <property type="component" value="Unassembled WGS sequence"/>
</dbReference>
<protein>
    <recommendedName>
        <fullName evidence="2">Alpha/beta hydrolase fold-3 domain-containing protein</fullName>
    </recommendedName>
</protein>
<evidence type="ECO:0000313" key="3">
    <source>
        <dbReference type="EMBL" id="PWS35928.1"/>
    </source>
</evidence>
<proteinExistence type="predicted"/>
<accession>A0A317FEB5</accession>
<gene>
    <name evidence="3" type="ORF">DFH01_20420</name>
</gene>
<organism evidence="3 4">
    <name type="scientific">Falsiroseomonas bella</name>
    <dbReference type="NCBI Taxonomy" id="2184016"/>
    <lineage>
        <taxon>Bacteria</taxon>
        <taxon>Pseudomonadati</taxon>
        <taxon>Pseudomonadota</taxon>
        <taxon>Alphaproteobacteria</taxon>
        <taxon>Acetobacterales</taxon>
        <taxon>Roseomonadaceae</taxon>
        <taxon>Falsiroseomonas</taxon>
    </lineage>
</organism>
<dbReference type="Pfam" id="PF07859">
    <property type="entry name" value="Abhydrolase_3"/>
    <property type="match status" value="1"/>
</dbReference>